<keyword evidence="2" id="KW-1185">Reference proteome</keyword>
<organism evidence="1 2">
    <name type="scientific">Heterobasidion irregulare (strain TC 32-1)</name>
    <dbReference type="NCBI Taxonomy" id="747525"/>
    <lineage>
        <taxon>Eukaryota</taxon>
        <taxon>Fungi</taxon>
        <taxon>Dikarya</taxon>
        <taxon>Basidiomycota</taxon>
        <taxon>Agaricomycotina</taxon>
        <taxon>Agaricomycetes</taxon>
        <taxon>Russulales</taxon>
        <taxon>Bondarzewiaceae</taxon>
        <taxon>Heterobasidion</taxon>
        <taxon>Heterobasidion annosum species complex</taxon>
    </lineage>
</organism>
<accession>W4JNL6</accession>
<dbReference type="AlphaFoldDB" id="W4JNL6"/>
<dbReference type="HOGENOM" id="CLU_2776235_0_0_1"/>
<gene>
    <name evidence="1" type="ORF">HETIRDRAFT_442435</name>
</gene>
<dbReference type="GeneID" id="20675447"/>
<dbReference type="KEGG" id="hir:HETIRDRAFT_442435"/>
<dbReference type="Proteomes" id="UP000030671">
    <property type="component" value="Unassembled WGS sequence"/>
</dbReference>
<dbReference type="InParanoid" id="W4JNL6"/>
<evidence type="ECO:0000313" key="2">
    <source>
        <dbReference type="Proteomes" id="UP000030671"/>
    </source>
</evidence>
<proteinExistence type="predicted"/>
<evidence type="ECO:0000313" key="1">
    <source>
        <dbReference type="EMBL" id="ETW75152.1"/>
    </source>
</evidence>
<reference evidence="1 2" key="1">
    <citation type="journal article" date="2012" name="New Phytol.">
        <title>Insight into trade-off between wood decay and parasitism from the genome of a fungal forest pathogen.</title>
        <authorList>
            <person name="Olson A."/>
            <person name="Aerts A."/>
            <person name="Asiegbu F."/>
            <person name="Belbahri L."/>
            <person name="Bouzid O."/>
            <person name="Broberg A."/>
            <person name="Canback B."/>
            <person name="Coutinho P.M."/>
            <person name="Cullen D."/>
            <person name="Dalman K."/>
            <person name="Deflorio G."/>
            <person name="van Diepen L.T."/>
            <person name="Dunand C."/>
            <person name="Duplessis S."/>
            <person name="Durling M."/>
            <person name="Gonthier P."/>
            <person name="Grimwood J."/>
            <person name="Fossdal C.G."/>
            <person name="Hansson D."/>
            <person name="Henrissat B."/>
            <person name="Hietala A."/>
            <person name="Himmelstrand K."/>
            <person name="Hoffmeister D."/>
            <person name="Hogberg N."/>
            <person name="James T.Y."/>
            <person name="Karlsson M."/>
            <person name="Kohler A."/>
            <person name="Kues U."/>
            <person name="Lee Y.H."/>
            <person name="Lin Y.C."/>
            <person name="Lind M."/>
            <person name="Lindquist E."/>
            <person name="Lombard V."/>
            <person name="Lucas S."/>
            <person name="Lunden K."/>
            <person name="Morin E."/>
            <person name="Murat C."/>
            <person name="Park J."/>
            <person name="Raffaello T."/>
            <person name="Rouze P."/>
            <person name="Salamov A."/>
            <person name="Schmutz J."/>
            <person name="Solheim H."/>
            <person name="Stahlberg J."/>
            <person name="Velez H."/>
            <person name="de Vries R.P."/>
            <person name="Wiebenga A."/>
            <person name="Woodward S."/>
            <person name="Yakovlev I."/>
            <person name="Garbelotto M."/>
            <person name="Martin F."/>
            <person name="Grigoriev I.V."/>
            <person name="Stenlid J."/>
        </authorList>
    </citation>
    <scope>NUCLEOTIDE SEQUENCE [LARGE SCALE GENOMIC DNA]</scope>
    <source>
        <strain evidence="1 2">TC 32-1</strain>
    </source>
</reference>
<protein>
    <submittedName>
        <fullName evidence="1">Uncharacterized protein</fullName>
    </submittedName>
</protein>
<sequence>MGTLHFQIFYRFELMDSLAISTASWLARILQFTALHSEQRTCINRLEKADEAHRKTHSSIPREVSICDQ</sequence>
<name>W4JNL6_HETIT</name>
<dbReference type="RefSeq" id="XP_009552600.1">
    <property type="nucleotide sequence ID" value="XM_009554305.1"/>
</dbReference>
<dbReference type="EMBL" id="KI925466">
    <property type="protein sequence ID" value="ETW75152.1"/>
    <property type="molecule type" value="Genomic_DNA"/>
</dbReference>